<proteinExistence type="predicted"/>
<organism evidence="7 8">
    <name type="scientific">Pseudogymnoascus verrucosus</name>
    <dbReference type="NCBI Taxonomy" id="342668"/>
    <lineage>
        <taxon>Eukaryota</taxon>
        <taxon>Fungi</taxon>
        <taxon>Dikarya</taxon>
        <taxon>Ascomycota</taxon>
        <taxon>Pezizomycotina</taxon>
        <taxon>Leotiomycetes</taxon>
        <taxon>Thelebolales</taxon>
        <taxon>Thelebolaceae</taxon>
        <taxon>Pseudogymnoascus</taxon>
    </lineage>
</organism>
<dbReference type="OrthoDB" id="3431704at2759"/>
<keyword evidence="2" id="KW-0238">DNA-binding</keyword>
<dbReference type="EMBL" id="KV460264">
    <property type="protein sequence ID" value="OBT92661.1"/>
    <property type="molecule type" value="Genomic_DNA"/>
</dbReference>
<dbReference type="PROSITE" id="PS50048">
    <property type="entry name" value="ZN2_CY6_FUNGAL_2"/>
    <property type="match status" value="1"/>
</dbReference>
<dbReference type="CDD" id="cd00067">
    <property type="entry name" value="GAL4"/>
    <property type="match status" value="1"/>
</dbReference>
<dbReference type="PANTHER" id="PTHR31069:SF28">
    <property type="entry name" value="ZN(II)2CYS6 TRANSCRIPTION FACTOR (EUROFUNG)"/>
    <property type="match status" value="1"/>
</dbReference>
<reference evidence="7 8" key="1">
    <citation type="submission" date="2016-03" db="EMBL/GenBank/DDBJ databases">
        <title>Comparative genomics of Pseudogymnoascus destructans, the fungus causing white-nose syndrome of bats.</title>
        <authorList>
            <person name="Palmer J.M."/>
            <person name="Drees K.P."/>
            <person name="Foster J.T."/>
            <person name="Lindner D.L."/>
        </authorList>
    </citation>
    <scope>NUCLEOTIDE SEQUENCE [LARGE SCALE GENOMIC DNA]</scope>
    <source>
        <strain evidence="7 8">UAMH 10579</strain>
    </source>
</reference>
<dbReference type="GeneID" id="28843188"/>
<name>A0A1B8GA14_9PEZI</name>
<evidence type="ECO:0000313" key="7">
    <source>
        <dbReference type="EMBL" id="OBT92661.1"/>
    </source>
</evidence>
<evidence type="ECO:0000256" key="3">
    <source>
        <dbReference type="ARBA" id="ARBA00023163"/>
    </source>
</evidence>
<evidence type="ECO:0000256" key="5">
    <source>
        <dbReference type="SAM" id="MobiDB-lite"/>
    </source>
</evidence>
<feature type="compositionally biased region" description="Polar residues" evidence="5">
    <location>
        <begin position="451"/>
        <end position="468"/>
    </location>
</feature>
<dbReference type="RefSeq" id="XP_018126394.1">
    <property type="nucleotide sequence ID" value="XM_018279211.2"/>
</dbReference>
<dbReference type="AlphaFoldDB" id="A0A1B8GA14"/>
<dbReference type="SUPFAM" id="SSF57701">
    <property type="entry name" value="Zn2/Cys6 DNA-binding domain"/>
    <property type="match status" value="1"/>
</dbReference>
<keyword evidence="3" id="KW-0804">Transcription</keyword>
<dbReference type="Gene3D" id="4.10.240.10">
    <property type="entry name" value="Zn(2)-C6 fungal-type DNA-binding domain"/>
    <property type="match status" value="1"/>
</dbReference>
<evidence type="ECO:0000256" key="4">
    <source>
        <dbReference type="ARBA" id="ARBA00023242"/>
    </source>
</evidence>
<keyword evidence="8" id="KW-1185">Reference proteome</keyword>
<evidence type="ECO:0000256" key="1">
    <source>
        <dbReference type="ARBA" id="ARBA00023015"/>
    </source>
</evidence>
<reference evidence="8" key="2">
    <citation type="journal article" date="2018" name="Nat. Commun.">
        <title>Extreme sensitivity to ultraviolet light in the fungal pathogen causing white-nose syndrome of bats.</title>
        <authorList>
            <person name="Palmer J.M."/>
            <person name="Drees K.P."/>
            <person name="Foster J.T."/>
            <person name="Lindner D.L."/>
        </authorList>
    </citation>
    <scope>NUCLEOTIDE SEQUENCE [LARGE SCALE GENOMIC DNA]</scope>
    <source>
        <strain evidence="8">UAMH 10579</strain>
    </source>
</reference>
<feature type="compositionally biased region" description="Polar residues" evidence="5">
    <location>
        <begin position="161"/>
        <end position="171"/>
    </location>
</feature>
<accession>A0A1B8GA14</accession>
<keyword evidence="4" id="KW-0539">Nucleus</keyword>
<evidence type="ECO:0000256" key="2">
    <source>
        <dbReference type="ARBA" id="ARBA00023125"/>
    </source>
</evidence>
<dbReference type="Pfam" id="PF11951">
    <property type="entry name" value="Fungal_trans_2"/>
    <property type="match status" value="1"/>
</dbReference>
<dbReference type="Proteomes" id="UP000091956">
    <property type="component" value="Unassembled WGS sequence"/>
</dbReference>
<dbReference type="GO" id="GO:0003677">
    <property type="term" value="F:DNA binding"/>
    <property type="evidence" value="ECO:0007669"/>
    <property type="project" value="UniProtKB-KW"/>
</dbReference>
<dbReference type="PANTHER" id="PTHR31069">
    <property type="entry name" value="OLEATE-ACTIVATED TRANSCRIPTION FACTOR 1-RELATED"/>
    <property type="match status" value="1"/>
</dbReference>
<dbReference type="Pfam" id="PF00172">
    <property type="entry name" value="Zn_clus"/>
    <property type="match status" value="1"/>
</dbReference>
<dbReference type="InterPro" id="IPR036864">
    <property type="entry name" value="Zn2-C6_fun-type_DNA-bd_sf"/>
</dbReference>
<evidence type="ECO:0000313" key="8">
    <source>
        <dbReference type="Proteomes" id="UP000091956"/>
    </source>
</evidence>
<feature type="region of interest" description="Disordered" evidence="5">
    <location>
        <begin position="161"/>
        <end position="186"/>
    </location>
</feature>
<gene>
    <name evidence="7" type="ORF">VE01_09802</name>
</gene>
<dbReference type="GO" id="GO:0008270">
    <property type="term" value="F:zinc ion binding"/>
    <property type="evidence" value="ECO:0007669"/>
    <property type="project" value="InterPro"/>
</dbReference>
<dbReference type="InterPro" id="IPR001138">
    <property type="entry name" value="Zn2Cys6_DnaBD"/>
</dbReference>
<dbReference type="GO" id="GO:0000981">
    <property type="term" value="F:DNA-binding transcription factor activity, RNA polymerase II-specific"/>
    <property type="evidence" value="ECO:0007669"/>
    <property type="project" value="InterPro"/>
</dbReference>
<feature type="domain" description="Zn(2)-C6 fungal-type" evidence="6">
    <location>
        <begin position="35"/>
        <end position="64"/>
    </location>
</feature>
<dbReference type="InterPro" id="IPR021858">
    <property type="entry name" value="Fun_TF"/>
</dbReference>
<sequence>MTVPLPCPPTTSAAVCDAAPRKRRRRAPASGAADDCFACHKRNAKCDRRRPYCSPCLEIGNDCSGYKTQLTWGVGVASRGKLRGLSLPVAKSAPAVKSPPTRSYTRPRATSSLNRLAVEGHAGDDDIEIKIEREVPRLASPYTSYDFVHMNPKSPNLLHSPGTNSDWTSSQEHLHVRSATPAESQGHLLRNSLHRLQPPMIRYGDDLLSPSSASLSAYGDAEYSSITQSFHVEDVPYLNNQMSMYDSYPQSSSMDHGSLYGTSGDHRGPTSCPDMFYPHSDVSSSLNSHPALFDISESRRLATSPGLCNVSDTDYDEDVLGMSHSHSSEQFMPGSHMSKSSWTSVQDDDYTRQHQDLTNRIPESLNIGLLPDVSPRLNFYLNYYEKIICPVTVAIDSPSNPYRQHILSLATESQSLQHAICALASCNLRMRRKQSLGQHSWNQPSEERQDFTGSYNMRRPSNTSSASETPLDDASVQEEYHHRSLAVSLLNAQLSSPSLAKHDAVLATLLMLCHYRMCETGIAQFRTQFAGVKKLLGMRSSGVQTGNWGWMESIFTFFDAITATVNDREAQLHGGYLDMIASPWTSSCALENLAGCDGKLFATIASLGRLNLLAQNRPVLDPLQSTHTPPTLNPPPQTSAPILSEFYKQYAQQFPSSTSTSYIEPPPTPPPSSDPRIQFWTEWRTTRHALQTWTFSPSTLLASLHPLVPSPNQIRDFGYVSEAFRHAALLYTERLAAPHLPTGHITMQQHVSQVLFYVTSLGEGAGEGCDAMGKFLLWPLFIAGSEAVGEVERNVVRERCRGIARRGGYGNNHAGLEVLERIWGESEGLTRHEVFAWEKWMREVDGEFIVV</sequence>
<evidence type="ECO:0000259" key="6">
    <source>
        <dbReference type="PROSITE" id="PS50048"/>
    </source>
</evidence>
<protein>
    <recommendedName>
        <fullName evidence="6">Zn(2)-C6 fungal-type domain-containing protein</fullName>
    </recommendedName>
</protein>
<dbReference type="InterPro" id="IPR050675">
    <property type="entry name" value="OAF3"/>
</dbReference>
<keyword evidence="1" id="KW-0805">Transcription regulation</keyword>
<feature type="region of interest" description="Disordered" evidence="5">
    <location>
        <begin position="436"/>
        <end position="474"/>
    </location>
</feature>